<name>A0A381U444_9ZZZZ</name>
<dbReference type="CDD" id="cd00200">
    <property type="entry name" value="WD40"/>
    <property type="match status" value="1"/>
</dbReference>
<dbReference type="SUPFAM" id="SSF50998">
    <property type="entry name" value="Quinoprotein alcohol dehydrogenase-like"/>
    <property type="match status" value="1"/>
</dbReference>
<organism evidence="4">
    <name type="scientific">marine metagenome</name>
    <dbReference type="NCBI Taxonomy" id="408172"/>
    <lineage>
        <taxon>unclassified sequences</taxon>
        <taxon>metagenomes</taxon>
        <taxon>ecological metagenomes</taxon>
    </lineage>
</organism>
<dbReference type="EMBL" id="UINC01005423">
    <property type="protein sequence ID" value="SVA21233.1"/>
    <property type="molecule type" value="Genomic_DNA"/>
</dbReference>
<dbReference type="InterPro" id="IPR011047">
    <property type="entry name" value="Quinoprotein_ADH-like_sf"/>
</dbReference>
<keyword evidence="1" id="KW-0853">WD repeat</keyword>
<dbReference type="InterPro" id="IPR019775">
    <property type="entry name" value="WD40_repeat_CS"/>
</dbReference>
<dbReference type="SMART" id="SM00320">
    <property type="entry name" value="WD40"/>
    <property type="match status" value="6"/>
</dbReference>
<dbReference type="InterPro" id="IPR011429">
    <property type="entry name" value="Cyt_c_Planctomycete-type"/>
</dbReference>
<evidence type="ECO:0000313" key="4">
    <source>
        <dbReference type="EMBL" id="SVA21233.1"/>
    </source>
</evidence>
<dbReference type="PROSITE" id="PS50294">
    <property type="entry name" value="WD_REPEATS_REGION"/>
    <property type="match status" value="3"/>
</dbReference>
<dbReference type="PANTHER" id="PTHR19848">
    <property type="entry name" value="WD40 REPEAT PROTEIN"/>
    <property type="match status" value="1"/>
</dbReference>
<dbReference type="Gene3D" id="2.130.10.10">
    <property type="entry name" value="YVTN repeat-like/Quinoprotein amine dehydrogenase"/>
    <property type="match status" value="2"/>
</dbReference>
<dbReference type="InterPro" id="IPR001680">
    <property type="entry name" value="WD40_rpt"/>
</dbReference>
<evidence type="ECO:0000259" key="3">
    <source>
        <dbReference type="Pfam" id="PF07635"/>
    </source>
</evidence>
<evidence type="ECO:0000256" key="1">
    <source>
        <dbReference type="ARBA" id="ARBA00022574"/>
    </source>
</evidence>
<keyword evidence="2" id="KW-0677">Repeat</keyword>
<gene>
    <name evidence="4" type="ORF">METZ01_LOCUS74087</name>
</gene>
<dbReference type="AlphaFoldDB" id="A0A381U444"/>
<evidence type="ECO:0000256" key="2">
    <source>
        <dbReference type="ARBA" id="ARBA00022737"/>
    </source>
</evidence>
<dbReference type="Pfam" id="PF00400">
    <property type="entry name" value="WD40"/>
    <property type="match status" value="3"/>
</dbReference>
<sequence length="457" mass="49495">MFPKITSLHTFVLAVLFLTTALTGRALPVSFRSEIAPLLLAQCQGCHGAEKAKGDYRVDSYTELMRALEEEPPRVQAGKPAASLILQLLSSEEADDRMPQKSAPLGAGQIELVRRWIGEGASFDGDDPNAALVQVIPVRRHEPAPAKYPRPMPITALEFSPDGRELAASGLREITLWNPATGGLVRRIPNMARRTLALAWSPDGKQLVAAGGIPGELGEARVFDPDTGELLAVAHRSGDVVLDVRYDGIGAMFAVADAENRIAIYNSADFSRRRLIDNHADWVLALAWSPDGKFLASASRDKTAKIFEAKSGEAISTYSGHRAEVFGVAFRADGQQVFSTGRDGKIHVWKAELADTTGKRFGAEKVAELGGLGRAMARPRMVADRLFTHADPGRVRQHDADSRKLLREFDGAGDWVQSLAHHAPGHRLATGGHDGRVLVWDTQTGKLLSEFVASPGR</sequence>
<dbReference type="Pfam" id="PF07635">
    <property type="entry name" value="PSCyt1"/>
    <property type="match status" value="1"/>
</dbReference>
<dbReference type="InterPro" id="IPR015943">
    <property type="entry name" value="WD40/YVTN_repeat-like_dom_sf"/>
</dbReference>
<protein>
    <recommendedName>
        <fullName evidence="3">Cytochrome C Planctomycete-type domain-containing protein</fullName>
    </recommendedName>
</protein>
<reference evidence="4" key="1">
    <citation type="submission" date="2018-05" db="EMBL/GenBank/DDBJ databases">
        <authorList>
            <person name="Lanie J.A."/>
            <person name="Ng W.-L."/>
            <person name="Kazmierczak K.M."/>
            <person name="Andrzejewski T.M."/>
            <person name="Davidsen T.M."/>
            <person name="Wayne K.J."/>
            <person name="Tettelin H."/>
            <person name="Glass J.I."/>
            <person name="Rusch D."/>
            <person name="Podicherti R."/>
            <person name="Tsui H.-C.T."/>
            <person name="Winkler M.E."/>
        </authorList>
    </citation>
    <scope>NUCLEOTIDE SEQUENCE</scope>
</reference>
<proteinExistence type="predicted"/>
<feature type="domain" description="Cytochrome C Planctomycete-type" evidence="3">
    <location>
        <begin position="43"/>
        <end position="99"/>
    </location>
</feature>
<dbReference type="PROSITE" id="PS00678">
    <property type="entry name" value="WD_REPEATS_1"/>
    <property type="match status" value="1"/>
</dbReference>
<accession>A0A381U444</accession>
<dbReference type="PROSITE" id="PS50082">
    <property type="entry name" value="WD_REPEATS_2"/>
    <property type="match status" value="3"/>
</dbReference>
<dbReference type="PANTHER" id="PTHR19848:SF8">
    <property type="entry name" value="F-BOX AND WD REPEAT DOMAIN CONTAINING 7"/>
    <property type="match status" value="1"/>
</dbReference>